<feature type="transmembrane region" description="Helical" evidence="1">
    <location>
        <begin position="76"/>
        <end position="99"/>
    </location>
</feature>
<evidence type="ECO:0000313" key="2">
    <source>
        <dbReference type="EMBL" id="GGP24807.1"/>
    </source>
</evidence>
<accession>A0ABQ2PGS3</accession>
<dbReference type="EMBL" id="BMLY01000001">
    <property type="protein sequence ID" value="GGP24807.1"/>
    <property type="molecule type" value="Genomic_DNA"/>
</dbReference>
<evidence type="ECO:0000256" key="1">
    <source>
        <dbReference type="SAM" id="Phobius"/>
    </source>
</evidence>
<keyword evidence="1" id="KW-0812">Transmembrane</keyword>
<keyword evidence="3" id="KW-1185">Reference proteome</keyword>
<sequence length="261" mass="29285">MSTSHFARLANALAITFAKPEPFSEDKEKSFMAEYAATHLWGRRAGLLIALATWTAFAYWDFYVRKHYPTVFTENIFQSVLLIRFLAVPVLLAALVFSWTSHFRHEKTASLILLTISILSGFGIMAMMVITPAPLNYEYYFVGVMLVISFVFGIANLQTGPLRVFISALFAALIVQEAAFNTLGVYFFPAIFYFVFFCLTGWVVGVKMERNARDHFEAFFSLQQKHRHLEQHVAEQNAALAKNIIGDASGFLNNPSGGVPG</sequence>
<keyword evidence="1" id="KW-0472">Membrane</keyword>
<organism evidence="2 3">
    <name type="scientific">Silvimonas amylolytica</name>
    <dbReference type="NCBI Taxonomy" id="449663"/>
    <lineage>
        <taxon>Bacteria</taxon>
        <taxon>Pseudomonadati</taxon>
        <taxon>Pseudomonadota</taxon>
        <taxon>Betaproteobacteria</taxon>
        <taxon>Neisseriales</taxon>
        <taxon>Chitinibacteraceae</taxon>
        <taxon>Silvimonas</taxon>
    </lineage>
</organism>
<reference evidence="3" key="1">
    <citation type="journal article" date="2019" name="Int. J. Syst. Evol. Microbiol.">
        <title>The Global Catalogue of Microorganisms (GCM) 10K type strain sequencing project: providing services to taxonomists for standard genome sequencing and annotation.</title>
        <authorList>
            <consortium name="The Broad Institute Genomics Platform"/>
            <consortium name="The Broad Institute Genome Sequencing Center for Infectious Disease"/>
            <person name="Wu L."/>
            <person name="Ma J."/>
        </authorList>
    </citation>
    <scope>NUCLEOTIDE SEQUENCE [LARGE SCALE GENOMIC DNA]</scope>
    <source>
        <strain evidence="3">CGMCC 1.8860</strain>
    </source>
</reference>
<feature type="transmembrane region" description="Helical" evidence="1">
    <location>
        <begin position="45"/>
        <end position="64"/>
    </location>
</feature>
<protein>
    <submittedName>
        <fullName evidence="2">Uncharacterized protein</fullName>
    </submittedName>
</protein>
<name>A0ABQ2PGS3_9NEIS</name>
<dbReference type="Proteomes" id="UP000621859">
    <property type="component" value="Unassembled WGS sequence"/>
</dbReference>
<feature type="transmembrane region" description="Helical" evidence="1">
    <location>
        <begin position="137"/>
        <end position="155"/>
    </location>
</feature>
<proteinExistence type="predicted"/>
<evidence type="ECO:0000313" key="3">
    <source>
        <dbReference type="Proteomes" id="UP000621859"/>
    </source>
</evidence>
<feature type="transmembrane region" description="Helical" evidence="1">
    <location>
        <begin position="111"/>
        <end position="131"/>
    </location>
</feature>
<dbReference type="RefSeq" id="WP_188688665.1">
    <property type="nucleotide sequence ID" value="NZ_BMLY01000001.1"/>
</dbReference>
<feature type="transmembrane region" description="Helical" evidence="1">
    <location>
        <begin position="186"/>
        <end position="206"/>
    </location>
</feature>
<keyword evidence="1" id="KW-1133">Transmembrane helix</keyword>
<feature type="transmembrane region" description="Helical" evidence="1">
    <location>
        <begin position="162"/>
        <end position="180"/>
    </location>
</feature>
<gene>
    <name evidence="2" type="ORF">GCM10010971_06260</name>
</gene>
<comment type="caution">
    <text evidence="2">The sequence shown here is derived from an EMBL/GenBank/DDBJ whole genome shotgun (WGS) entry which is preliminary data.</text>
</comment>